<organism evidence="2 3">
    <name type="scientific">Myxococcus stipitatus (strain DSM 14675 / JCM 12634 / Mx s8)</name>
    <dbReference type="NCBI Taxonomy" id="1278073"/>
    <lineage>
        <taxon>Bacteria</taxon>
        <taxon>Pseudomonadati</taxon>
        <taxon>Myxococcota</taxon>
        <taxon>Myxococcia</taxon>
        <taxon>Myxococcales</taxon>
        <taxon>Cystobacterineae</taxon>
        <taxon>Myxococcaceae</taxon>
        <taxon>Myxococcus</taxon>
    </lineage>
</organism>
<dbReference type="KEGG" id="msd:MYSTI_02715"/>
<dbReference type="STRING" id="1278073.MYSTI_02715"/>
<gene>
    <name evidence="2" type="ordered locus">MYSTI_02715</name>
</gene>
<evidence type="ECO:0000256" key="1">
    <source>
        <dbReference type="SAM" id="MobiDB-lite"/>
    </source>
</evidence>
<protein>
    <submittedName>
        <fullName evidence="2">Uncharacterized protein</fullName>
    </submittedName>
</protein>
<dbReference type="AlphaFoldDB" id="L7U5A6"/>
<dbReference type="Proteomes" id="UP000011131">
    <property type="component" value="Chromosome"/>
</dbReference>
<dbReference type="PATRIC" id="fig|1278073.3.peg.2764"/>
<evidence type="ECO:0000313" key="3">
    <source>
        <dbReference type="Proteomes" id="UP000011131"/>
    </source>
</evidence>
<dbReference type="EMBL" id="CP004025">
    <property type="protein sequence ID" value="AGC44031.1"/>
    <property type="molecule type" value="Genomic_DNA"/>
</dbReference>
<sequence>MRLSKTSRGLLGKGGNPAASHWNPASAPHGHSVGTGTPVLGLRAIGAQARERCALHSSCHAKECQHMKKLLSAAAVAALSFTATQALAAPMSPSARPVSQHFSPQVQDAFTLLGDTDNLNLVYYVPRRGGVAVQSPSTPSPIPRFQATAFVPTFGYFAGLELANLGGSFSTTSDLGALNKLSQEAAAKGFQIAPAPAARSTTQFLLSGYAPPNGRVEVDCQFEIIVVNGRDVRVPKCFTRIDPTQPYDLDTNVMYKFNTMPTLGGSVVAQDIAFQATTLPGWTPQLRTLMATGAQWDNIMTAQIDWDIKTHNLTRQARFTVNWRSLFEQASTFAAFHLRSCVDIEVRGFFERLVTCSAENTCGIRIEYLNNNVWGPTAPNDANFINVVNAVQNRLQDELFNEVRRYTTPVNGQVSNQTNSIFTLRANYEKLILERNETIYLQYNPGPTDFQVKTNLNVTCLKDGFEMGRVNWNMEDAGCRALLGQP</sequence>
<dbReference type="HOGENOM" id="CLU_651908_0_0_7"/>
<feature type="region of interest" description="Disordered" evidence="1">
    <location>
        <begin position="1"/>
        <end position="34"/>
    </location>
</feature>
<reference evidence="2 3" key="1">
    <citation type="journal article" date="2013" name="Genome Announc.">
        <title>Complete genome sequence of Myxococcus stipitatus strain DSM 14675, a fruiting myxobacterium.</title>
        <authorList>
            <person name="Huntley S."/>
            <person name="Kneip S."/>
            <person name="Treuner-Lange A."/>
            <person name="Sogaard-Andersen L."/>
        </authorList>
    </citation>
    <scope>NUCLEOTIDE SEQUENCE [LARGE SCALE GENOMIC DNA]</scope>
    <source>
        <strain evidence="3">DSM 14675 / JCM 12634 / Mx s8</strain>
    </source>
</reference>
<name>L7U5A6_MYXSD</name>
<evidence type="ECO:0000313" key="2">
    <source>
        <dbReference type="EMBL" id="AGC44031.1"/>
    </source>
</evidence>
<proteinExistence type="predicted"/>
<keyword evidence="3" id="KW-1185">Reference proteome</keyword>
<dbReference type="eggNOG" id="ENOG5033RN2">
    <property type="taxonomic scope" value="Bacteria"/>
</dbReference>
<accession>L7U5A6</accession>